<keyword evidence="5" id="KW-0805">Transcription regulation</keyword>
<sequence length="533" mass="60859">MNLMIVEDEARLRNSLANNIPWEDHGIEVVGLAANGKEALELIERKKPDIVLMDIQMPEMDGLTLARQVREKDPYLQFIILSGHDNFAFAQSAVELGISKYLLKPAGDTDIVEAVLEAAEKVRAEMEKRHNERKLQLKWAQHLPYVKEMFLQYWLAGKFEEWEVSEKGRDLLPGLQKDQQYIVAVVDMDPLPEGETRFNESDGPLLDFSVKSVALEYLERTPCWICSDSAGSTAIIFTAAPEEDGQDFLLHVNTLIVKLLFVIKECLKLTASAGISKPSSDKEAVGKLYMQARKALQERIVYGNDLAVPYREENAADPVLPSEPNIEKKLEIALELADTDQALEALDAIWQQGMLKAGSVEEMQENVLYLSSLFIRFVHKQGWSLQEVVGADFGYYHNLQSLASKDQIRQWMNRFVRSFIAYQQRQRKTTSHKMVRDILTIVDKEMDQELSLHTVADRLFVNSSYLSRLFKQETGKSFSAYVLERKMEFAKQYLLEGAKVYDAARMVGYRDVSYFTRVFRKYWGVTPGEIKGG</sequence>
<accession>A0ABW3DDB1</accession>
<keyword evidence="6" id="KW-0238">DNA-binding</keyword>
<dbReference type="InterPro" id="IPR018060">
    <property type="entry name" value="HTH_AraC"/>
</dbReference>
<dbReference type="SMART" id="SM00448">
    <property type="entry name" value="REC"/>
    <property type="match status" value="1"/>
</dbReference>
<evidence type="ECO:0000256" key="3">
    <source>
        <dbReference type="ARBA" id="ARBA00022553"/>
    </source>
</evidence>
<organism evidence="11 12">
    <name type="scientific">Paenibacillus residui</name>
    <dbReference type="NCBI Taxonomy" id="629724"/>
    <lineage>
        <taxon>Bacteria</taxon>
        <taxon>Bacillati</taxon>
        <taxon>Bacillota</taxon>
        <taxon>Bacilli</taxon>
        <taxon>Bacillales</taxon>
        <taxon>Paenibacillaceae</taxon>
        <taxon>Paenibacillus</taxon>
    </lineage>
</organism>
<comment type="caution">
    <text evidence="11">The sequence shown here is derived from an EMBL/GenBank/DDBJ whole genome shotgun (WGS) entry which is preliminary data.</text>
</comment>
<dbReference type="PANTHER" id="PTHR42713:SF3">
    <property type="entry name" value="TRANSCRIPTIONAL REGULATORY PROTEIN HPTR"/>
    <property type="match status" value="1"/>
</dbReference>
<keyword evidence="12" id="KW-1185">Reference proteome</keyword>
<protein>
    <submittedName>
        <fullName evidence="11">Response regulator</fullName>
    </submittedName>
</protein>
<keyword evidence="7" id="KW-0804">Transcription</keyword>
<dbReference type="InterPro" id="IPR051552">
    <property type="entry name" value="HptR"/>
</dbReference>
<dbReference type="EMBL" id="JBHTIU010000081">
    <property type="protein sequence ID" value="MFD0871402.1"/>
    <property type="molecule type" value="Genomic_DNA"/>
</dbReference>
<evidence type="ECO:0000256" key="1">
    <source>
        <dbReference type="ARBA" id="ARBA00004496"/>
    </source>
</evidence>
<dbReference type="Proteomes" id="UP001597120">
    <property type="component" value="Unassembled WGS sequence"/>
</dbReference>
<dbReference type="SMART" id="SM00342">
    <property type="entry name" value="HTH_ARAC"/>
    <property type="match status" value="1"/>
</dbReference>
<name>A0ABW3DDB1_9BACL</name>
<dbReference type="Pfam" id="PF12833">
    <property type="entry name" value="HTH_18"/>
    <property type="match status" value="1"/>
</dbReference>
<evidence type="ECO:0000256" key="4">
    <source>
        <dbReference type="ARBA" id="ARBA00023012"/>
    </source>
</evidence>
<keyword evidence="3 8" id="KW-0597">Phosphoprotein</keyword>
<dbReference type="InterPro" id="IPR001789">
    <property type="entry name" value="Sig_transdc_resp-reg_receiver"/>
</dbReference>
<dbReference type="InterPro" id="IPR011006">
    <property type="entry name" value="CheY-like_superfamily"/>
</dbReference>
<proteinExistence type="predicted"/>
<dbReference type="SUPFAM" id="SSF52172">
    <property type="entry name" value="CheY-like"/>
    <property type="match status" value="1"/>
</dbReference>
<evidence type="ECO:0000256" key="5">
    <source>
        <dbReference type="ARBA" id="ARBA00023015"/>
    </source>
</evidence>
<feature type="domain" description="Response regulatory" evidence="10">
    <location>
        <begin position="2"/>
        <end position="119"/>
    </location>
</feature>
<dbReference type="SUPFAM" id="SSF46689">
    <property type="entry name" value="Homeodomain-like"/>
    <property type="match status" value="2"/>
</dbReference>
<evidence type="ECO:0000256" key="7">
    <source>
        <dbReference type="ARBA" id="ARBA00023163"/>
    </source>
</evidence>
<evidence type="ECO:0000256" key="2">
    <source>
        <dbReference type="ARBA" id="ARBA00022490"/>
    </source>
</evidence>
<dbReference type="PRINTS" id="PR00032">
    <property type="entry name" value="HTHARAC"/>
</dbReference>
<dbReference type="CDD" id="cd17536">
    <property type="entry name" value="REC_YesN-like"/>
    <property type="match status" value="1"/>
</dbReference>
<evidence type="ECO:0000256" key="8">
    <source>
        <dbReference type="PROSITE-ProRule" id="PRU00169"/>
    </source>
</evidence>
<dbReference type="InterPro" id="IPR018062">
    <property type="entry name" value="HTH_AraC-typ_CS"/>
</dbReference>
<feature type="modified residue" description="4-aspartylphosphate" evidence="8">
    <location>
        <position position="54"/>
    </location>
</feature>
<dbReference type="PROSITE" id="PS50110">
    <property type="entry name" value="RESPONSE_REGULATORY"/>
    <property type="match status" value="1"/>
</dbReference>
<dbReference type="PROSITE" id="PS01124">
    <property type="entry name" value="HTH_ARAC_FAMILY_2"/>
    <property type="match status" value="1"/>
</dbReference>
<keyword evidence="2" id="KW-0963">Cytoplasm</keyword>
<gene>
    <name evidence="11" type="ORF">ACFQ03_19880</name>
</gene>
<evidence type="ECO:0000259" key="9">
    <source>
        <dbReference type="PROSITE" id="PS01124"/>
    </source>
</evidence>
<evidence type="ECO:0000313" key="11">
    <source>
        <dbReference type="EMBL" id="MFD0871402.1"/>
    </source>
</evidence>
<dbReference type="InterPro" id="IPR020449">
    <property type="entry name" value="Tscrpt_reg_AraC-type_HTH"/>
</dbReference>
<keyword evidence="4" id="KW-0902">Two-component regulatory system</keyword>
<dbReference type="Gene3D" id="3.40.50.2300">
    <property type="match status" value="1"/>
</dbReference>
<evidence type="ECO:0000313" key="12">
    <source>
        <dbReference type="Proteomes" id="UP001597120"/>
    </source>
</evidence>
<dbReference type="RefSeq" id="WP_379290414.1">
    <property type="nucleotide sequence ID" value="NZ_JBHTIU010000081.1"/>
</dbReference>
<dbReference type="PROSITE" id="PS00041">
    <property type="entry name" value="HTH_ARAC_FAMILY_1"/>
    <property type="match status" value="1"/>
</dbReference>
<dbReference type="PANTHER" id="PTHR42713">
    <property type="entry name" value="HISTIDINE KINASE-RELATED"/>
    <property type="match status" value="1"/>
</dbReference>
<evidence type="ECO:0000256" key="6">
    <source>
        <dbReference type="ARBA" id="ARBA00023125"/>
    </source>
</evidence>
<comment type="subcellular location">
    <subcellularLocation>
        <location evidence="1">Cytoplasm</location>
    </subcellularLocation>
</comment>
<reference evidence="12" key="1">
    <citation type="journal article" date="2019" name="Int. J. Syst. Evol. Microbiol.">
        <title>The Global Catalogue of Microorganisms (GCM) 10K type strain sequencing project: providing services to taxonomists for standard genome sequencing and annotation.</title>
        <authorList>
            <consortium name="The Broad Institute Genomics Platform"/>
            <consortium name="The Broad Institute Genome Sequencing Center for Infectious Disease"/>
            <person name="Wu L."/>
            <person name="Ma J."/>
        </authorList>
    </citation>
    <scope>NUCLEOTIDE SEQUENCE [LARGE SCALE GENOMIC DNA]</scope>
    <source>
        <strain evidence="12">CCUG 57263</strain>
    </source>
</reference>
<dbReference type="Pfam" id="PF00072">
    <property type="entry name" value="Response_reg"/>
    <property type="match status" value="1"/>
</dbReference>
<evidence type="ECO:0000259" key="10">
    <source>
        <dbReference type="PROSITE" id="PS50110"/>
    </source>
</evidence>
<feature type="domain" description="HTH araC/xylS-type" evidence="9">
    <location>
        <begin position="436"/>
        <end position="533"/>
    </location>
</feature>
<dbReference type="InterPro" id="IPR009057">
    <property type="entry name" value="Homeodomain-like_sf"/>
</dbReference>
<dbReference type="Gene3D" id="1.10.10.60">
    <property type="entry name" value="Homeodomain-like"/>
    <property type="match status" value="2"/>
</dbReference>